<feature type="compositionally biased region" description="Basic and acidic residues" evidence="1">
    <location>
        <begin position="295"/>
        <end position="306"/>
    </location>
</feature>
<gene>
    <name evidence="2" type="ORF">GH714_042922</name>
</gene>
<evidence type="ECO:0000313" key="2">
    <source>
        <dbReference type="EMBL" id="KAF2282098.1"/>
    </source>
</evidence>
<reference evidence="2 3" key="1">
    <citation type="journal article" date="2020" name="Mol. Plant">
        <title>The Chromosome-Based Rubber Tree Genome Provides New Insights into Spurge Genome Evolution and Rubber Biosynthesis.</title>
        <authorList>
            <person name="Liu J."/>
            <person name="Shi C."/>
            <person name="Shi C.C."/>
            <person name="Li W."/>
            <person name="Zhang Q.J."/>
            <person name="Zhang Y."/>
            <person name="Li K."/>
            <person name="Lu H.F."/>
            <person name="Shi C."/>
            <person name="Zhu S.T."/>
            <person name="Xiao Z.Y."/>
            <person name="Nan H."/>
            <person name="Yue Y."/>
            <person name="Zhu X.G."/>
            <person name="Wu Y."/>
            <person name="Hong X.N."/>
            <person name="Fan G.Y."/>
            <person name="Tong Y."/>
            <person name="Zhang D."/>
            <person name="Mao C.L."/>
            <person name="Liu Y.L."/>
            <person name="Hao S.J."/>
            <person name="Liu W.Q."/>
            <person name="Lv M.Q."/>
            <person name="Zhang H.B."/>
            <person name="Liu Y."/>
            <person name="Hu-Tang G.R."/>
            <person name="Wang J.P."/>
            <person name="Wang J.H."/>
            <person name="Sun Y.H."/>
            <person name="Ni S.B."/>
            <person name="Chen W.B."/>
            <person name="Zhang X.C."/>
            <person name="Jiao Y.N."/>
            <person name="Eichler E.E."/>
            <person name="Li G.H."/>
            <person name="Liu X."/>
            <person name="Gao L.Z."/>
        </authorList>
    </citation>
    <scope>NUCLEOTIDE SEQUENCE [LARGE SCALE GENOMIC DNA]</scope>
    <source>
        <strain evidence="3">cv. GT1</strain>
        <tissue evidence="2">Leaf</tissue>
    </source>
</reference>
<protein>
    <submittedName>
        <fullName evidence="2">Uncharacterized protein</fullName>
    </submittedName>
</protein>
<name>A0A6A6K1S0_HEVBR</name>
<dbReference type="Proteomes" id="UP000467840">
    <property type="component" value="Unassembled WGS sequence"/>
</dbReference>
<evidence type="ECO:0000313" key="3">
    <source>
        <dbReference type="Proteomes" id="UP000467840"/>
    </source>
</evidence>
<feature type="region of interest" description="Disordered" evidence="1">
    <location>
        <begin position="295"/>
        <end position="324"/>
    </location>
</feature>
<dbReference type="AlphaFoldDB" id="A0A6A6K1S0"/>
<dbReference type="EMBL" id="JAAGAX010000511">
    <property type="protein sequence ID" value="KAF2282098.1"/>
    <property type="molecule type" value="Genomic_DNA"/>
</dbReference>
<comment type="caution">
    <text evidence="2">The sequence shown here is derived from an EMBL/GenBank/DDBJ whole genome shotgun (WGS) entry which is preliminary data.</text>
</comment>
<proteinExistence type="predicted"/>
<keyword evidence="3" id="KW-1185">Reference proteome</keyword>
<sequence>MLGHLTATLTVDAPTTRKNATLPGSEQWLYSHQFHGLKFALVVVYGLLEVCGRWAERPGWVVPKVEGVMGRRHATASKSLEGASDVCKAIEIKLLGQRKALEDADLKAGDTVKKALAEVSLCVEEARSLLDREVGAMLEVAGQRLEELQQNARGELIDLSAEVAFMYYAKVRGHNEAKRAALKNRFVRRFLSKHSGSVGGVVEKSADLEGKLELMLHDISRKEHEVDLAVADMLRKSEEQYRTMVQNGKKEIEEMLEAQINLATERVALEVDNFVKSLRLAAVDAASGAARSLLREELEGKERGDGSDVAPSPEHDDDIAKKLH</sequence>
<evidence type="ECO:0000256" key="1">
    <source>
        <dbReference type="SAM" id="MobiDB-lite"/>
    </source>
</evidence>
<accession>A0A6A6K1S0</accession>
<organism evidence="2 3">
    <name type="scientific">Hevea brasiliensis</name>
    <name type="common">Para rubber tree</name>
    <name type="synonym">Siphonia brasiliensis</name>
    <dbReference type="NCBI Taxonomy" id="3981"/>
    <lineage>
        <taxon>Eukaryota</taxon>
        <taxon>Viridiplantae</taxon>
        <taxon>Streptophyta</taxon>
        <taxon>Embryophyta</taxon>
        <taxon>Tracheophyta</taxon>
        <taxon>Spermatophyta</taxon>
        <taxon>Magnoliopsida</taxon>
        <taxon>eudicotyledons</taxon>
        <taxon>Gunneridae</taxon>
        <taxon>Pentapetalae</taxon>
        <taxon>rosids</taxon>
        <taxon>fabids</taxon>
        <taxon>Malpighiales</taxon>
        <taxon>Euphorbiaceae</taxon>
        <taxon>Crotonoideae</taxon>
        <taxon>Micrandreae</taxon>
        <taxon>Hevea</taxon>
    </lineage>
</organism>